<sequence length="254" mass="27233">MIIPGEPVWVELNTPDMEKAEAFYGALFGWLFEDEGLDYGHYNTVRLGDELVAGAMELHPDLTNSPPSFAVYLAASDVPATSARAEAAGARVTVAPMEIPGRCTMAYLQDPTGAHVGLWEGDQVRVEARDKPGGFTWWELMTGDYGAAVAFYGDVFGMDIHPLGAQSEPFQYSTFGQGDGLLAGICDAATIVSDEVPSHWRVYVQVVDVDSSVEKVRSLGGTLLDGPVDSPFGRVATVADDQGAQFQLIDANPL</sequence>
<reference evidence="2 3" key="1">
    <citation type="submission" date="2018-10" db="EMBL/GenBank/DDBJ databases">
        <title>Tessaracoccus antarcticuss sp. nov., isolated from sediment.</title>
        <authorList>
            <person name="Zhou L.Y."/>
            <person name="Du Z.J."/>
        </authorList>
    </citation>
    <scope>NUCLEOTIDE SEQUENCE [LARGE SCALE GENOMIC DNA]</scope>
    <source>
        <strain evidence="2 3">JDX10</strain>
    </source>
</reference>
<dbReference type="PANTHER" id="PTHR33993:SF14">
    <property type="entry name" value="GB|AAF24581.1"/>
    <property type="match status" value="1"/>
</dbReference>
<dbReference type="InterPro" id="IPR004360">
    <property type="entry name" value="Glyas_Fos-R_dOase_dom"/>
</dbReference>
<dbReference type="RefSeq" id="WP_121900473.1">
    <property type="nucleotide sequence ID" value="NZ_REFW01000001.1"/>
</dbReference>
<organism evidence="2 3">
    <name type="scientific">Tessaracoccus antarcticus</name>
    <dbReference type="NCBI Taxonomy" id="2479848"/>
    <lineage>
        <taxon>Bacteria</taxon>
        <taxon>Bacillati</taxon>
        <taxon>Actinomycetota</taxon>
        <taxon>Actinomycetes</taxon>
        <taxon>Propionibacteriales</taxon>
        <taxon>Propionibacteriaceae</taxon>
        <taxon>Tessaracoccus</taxon>
    </lineage>
</organism>
<dbReference type="AlphaFoldDB" id="A0A3M0GA94"/>
<dbReference type="Proteomes" id="UP000275256">
    <property type="component" value="Unassembled WGS sequence"/>
</dbReference>
<dbReference type="OrthoDB" id="9793039at2"/>
<feature type="domain" description="VOC" evidence="1">
    <location>
        <begin position="6"/>
        <end position="121"/>
    </location>
</feature>
<accession>A0A3M0GA94</accession>
<feature type="domain" description="VOC" evidence="1">
    <location>
        <begin position="134"/>
        <end position="251"/>
    </location>
</feature>
<protein>
    <submittedName>
        <fullName evidence="2">VOC family protein</fullName>
    </submittedName>
</protein>
<keyword evidence="3" id="KW-1185">Reference proteome</keyword>
<dbReference type="InterPro" id="IPR052164">
    <property type="entry name" value="Anthracycline_SecMetBiosynth"/>
</dbReference>
<dbReference type="Gene3D" id="3.10.180.10">
    <property type="entry name" value="2,3-Dihydroxybiphenyl 1,2-Dioxygenase, domain 1"/>
    <property type="match status" value="2"/>
</dbReference>
<evidence type="ECO:0000313" key="2">
    <source>
        <dbReference type="EMBL" id="RMB61925.1"/>
    </source>
</evidence>
<name>A0A3M0GA94_9ACTN</name>
<evidence type="ECO:0000259" key="1">
    <source>
        <dbReference type="PROSITE" id="PS51819"/>
    </source>
</evidence>
<dbReference type="SUPFAM" id="SSF54593">
    <property type="entry name" value="Glyoxalase/Bleomycin resistance protein/Dihydroxybiphenyl dioxygenase"/>
    <property type="match status" value="2"/>
</dbReference>
<evidence type="ECO:0000313" key="3">
    <source>
        <dbReference type="Proteomes" id="UP000275256"/>
    </source>
</evidence>
<dbReference type="EMBL" id="REFW01000001">
    <property type="protein sequence ID" value="RMB61925.1"/>
    <property type="molecule type" value="Genomic_DNA"/>
</dbReference>
<dbReference type="PANTHER" id="PTHR33993">
    <property type="entry name" value="GLYOXALASE-RELATED"/>
    <property type="match status" value="1"/>
</dbReference>
<dbReference type="InterPro" id="IPR037523">
    <property type="entry name" value="VOC_core"/>
</dbReference>
<proteinExistence type="predicted"/>
<dbReference type="PROSITE" id="PS51819">
    <property type="entry name" value="VOC"/>
    <property type="match status" value="2"/>
</dbReference>
<comment type="caution">
    <text evidence="2">The sequence shown here is derived from an EMBL/GenBank/DDBJ whole genome shotgun (WGS) entry which is preliminary data.</text>
</comment>
<dbReference type="CDD" id="cd07247">
    <property type="entry name" value="SgaA_N_like"/>
    <property type="match status" value="1"/>
</dbReference>
<dbReference type="InterPro" id="IPR029068">
    <property type="entry name" value="Glyas_Bleomycin-R_OHBP_Dase"/>
</dbReference>
<gene>
    <name evidence="2" type="ORF">EAX62_04845</name>
</gene>
<dbReference type="Pfam" id="PF00903">
    <property type="entry name" value="Glyoxalase"/>
    <property type="match status" value="2"/>
</dbReference>